<organism evidence="1 2">
    <name type="scientific">Arthrobacter nitrophenolicus</name>
    <dbReference type="NCBI Taxonomy" id="683150"/>
    <lineage>
        <taxon>Bacteria</taxon>
        <taxon>Bacillati</taxon>
        <taxon>Actinomycetota</taxon>
        <taxon>Actinomycetes</taxon>
        <taxon>Micrococcales</taxon>
        <taxon>Micrococcaceae</taxon>
        <taxon>Arthrobacter</taxon>
    </lineage>
</organism>
<dbReference type="Proteomes" id="UP001549207">
    <property type="component" value="Unassembled WGS sequence"/>
</dbReference>
<reference evidence="1" key="1">
    <citation type="submission" date="2024-06" db="EMBL/GenBank/DDBJ databases">
        <title>Genomic Encyclopedia of Type Strains, Phase IV (KMG-IV): sequencing the most valuable type-strain genomes for metagenomic binning, comparative biology and taxonomic classification.</title>
        <authorList>
            <person name="Goeker M."/>
        </authorList>
    </citation>
    <scope>NUCLEOTIDE SEQUENCE</scope>
    <source>
        <strain evidence="1">SJCon</strain>
    </source>
</reference>
<comment type="caution">
    <text evidence="1">The sequence shown here is derived from an EMBL/GenBank/DDBJ whole genome shotgun (WGS) entry which is preliminary data.</text>
</comment>
<keyword evidence="2" id="KW-1185">Reference proteome</keyword>
<protein>
    <submittedName>
        <fullName evidence="1">Dephospho-CoA kinase</fullName>
        <ecNumber evidence="1">2.7.1.24</ecNumber>
    </submittedName>
</protein>
<evidence type="ECO:0000313" key="1">
    <source>
        <dbReference type="EMBL" id="MET3773648.1"/>
    </source>
</evidence>
<keyword evidence="1" id="KW-0808">Transferase</keyword>
<accession>A0ACC6TIW7</accession>
<name>A0ACC6TIW7_9MICC</name>
<keyword evidence="1" id="KW-0418">Kinase</keyword>
<dbReference type="EMBL" id="JBEPNJ010000016">
    <property type="protein sequence ID" value="MET3773648.1"/>
    <property type="molecule type" value="Genomic_DNA"/>
</dbReference>
<dbReference type="EC" id="2.7.1.24" evidence="1"/>
<gene>
    <name evidence="1" type="ORF">ABIC98_003314</name>
</gene>
<proteinExistence type="predicted"/>
<sequence length="434" mass="46441">MGPRRPESMAERSEGRAAVGDRVGTVLKIGLTGGIASGKSMVAARLEELGAVLVDADALAREVVEPGTEGLARIVAEFGAEMLDDGGRLDRARLGALVFGQPERLAALNGIVHPLVRSRAAAIVAAAADDAVVVQDIPLLVETGQGGDFHLVVVVDAPEDVRVQRMLEHRGMTAEAARSRIQAQASRDDRLAAADVVLDNSGSVAELLEQVDRLWKGRLQPFALNIAQGVRAARQGGPVLLPSRPEWPQEARRIVARIHAALARQEEVDVNGLSLEHIGSTSVPGLDAKDVIDLQLAVPDLAAADTLAPILSAAGFPFVPGSSADAPKPGHPRPEDWYKRFHASADPGRDVNLHVRPAGSPGWRFALCFRDWLRADPDAAAGYLALKRRLAEEHAGDPTTEGYAEAKEEWFRNAEEPMERWAESAGWQPPSYAS</sequence>
<evidence type="ECO:0000313" key="2">
    <source>
        <dbReference type="Proteomes" id="UP001549207"/>
    </source>
</evidence>